<feature type="signal peptide" evidence="4">
    <location>
        <begin position="1"/>
        <end position="21"/>
    </location>
</feature>
<evidence type="ECO:0000256" key="4">
    <source>
        <dbReference type="SAM" id="SignalP"/>
    </source>
</evidence>
<dbReference type="NCBIfam" id="TIGR03302">
    <property type="entry name" value="OM_YfiO"/>
    <property type="match status" value="1"/>
</dbReference>
<organism evidence="6 7">
    <name type="scientific">Candidatus Lambdaproteobacteria bacterium RIFOXYD2_FULL_50_16</name>
    <dbReference type="NCBI Taxonomy" id="1817772"/>
    <lineage>
        <taxon>Bacteria</taxon>
        <taxon>Pseudomonadati</taxon>
        <taxon>Pseudomonadota</taxon>
        <taxon>Candidatus Lambdaproteobacteria</taxon>
    </lineage>
</organism>
<evidence type="ECO:0000313" key="7">
    <source>
        <dbReference type="Proteomes" id="UP000178449"/>
    </source>
</evidence>
<feature type="domain" description="Outer membrane lipoprotein BamD-like" evidence="5">
    <location>
        <begin position="27"/>
        <end position="231"/>
    </location>
</feature>
<evidence type="ECO:0000256" key="1">
    <source>
        <dbReference type="ARBA" id="ARBA00022729"/>
    </source>
</evidence>
<accession>A0A1F6G8Y1</accession>
<sequence length="247" mass="29038">MRMIQKLFIGALLAFSLIACSETEFKTVEQKYDNAVELLDNGRYAQASPILQEVIDENPGTRYATFAHLKMGDSWMETGEDKDSFNSAEVQYRLFLANAQGTHLAPYVMSRLIELNYRRNVSSLFKDSYAYSRDPEHFHKIVTEYQRFFLLYPQSLYLPDAKVYMEKSINALAHHELLIGDWYFDHLLYPSAIARYTYTLENYPNFVQRREVLLKLIEAYRKNQQPMRADEMERVYRLNFGGENEKG</sequence>
<evidence type="ECO:0000256" key="2">
    <source>
        <dbReference type="ARBA" id="ARBA00023136"/>
    </source>
</evidence>
<evidence type="ECO:0000313" key="6">
    <source>
        <dbReference type="EMBL" id="OGG94586.1"/>
    </source>
</evidence>
<dbReference type="Gene3D" id="1.25.40.10">
    <property type="entry name" value="Tetratricopeptide repeat domain"/>
    <property type="match status" value="1"/>
</dbReference>
<evidence type="ECO:0000259" key="5">
    <source>
        <dbReference type="Pfam" id="PF13525"/>
    </source>
</evidence>
<dbReference type="STRING" id="1817772.A2527_05210"/>
<feature type="chain" id="PRO_5009524574" description="Outer membrane lipoprotein BamD-like domain-containing protein" evidence="4">
    <location>
        <begin position="22"/>
        <end position="247"/>
    </location>
</feature>
<dbReference type="PROSITE" id="PS51257">
    <property type="entry name" value="PROKAR_LIPOPROTEIN"/>
    <property type="match status" value="1"/>
</dbReference>
<dbReference type="EMBL" id="MFNE01000036">
    <property type="protein sequence ID" value="OGG94586.1"/>
    <property type="molecule type" value="Genomic_DNA"/>
</dbReference>
<comment type="caution">
    <text evidence="6">The sequence shown here is derived from an EMBL/GenBank/DDBJ whole genome shotgun (WGS) entry which is preliminary data.</text>
</comment>
<dbReference type="InterPro" id="IPR017689">
    <property type="entry name" value="BamD"/>
</dbReference>
<name>A0A1F6G8Y1_9PROT</name>
<evidence type="ECO:0000256" key="3">
    <source>
        <dbReference type="ARBA" id="ARBA00023237"/>
    </source>
</evidence>
<keyword evidence="2" id="KW-0472">Membrane</keyword>
<dbReference type="InterPro" id="IPR039565">
    <property type="entry name" value="BamD-like"/>
</dbReference>
<gene>
    <name evidence="6" type="ORF">A2527_05210</name>
</gene>
<dbReference type="AlphaFoldDB" id="A0A1F6G8Y1"/>
<dbReference type="SUPFAM" id="SSF48452">
    <property type="entry name" value="TPR-like"/>
    <property type="match status" value="1"/>
</dbReference>
<dbReference type="Pfam" id="PF13525">
    <property type="entry name" value="YfiO"/>
    <property type="match status" value="1"/>
</dbReference>
<protein>
    <recommendedName>
        <fullName evidence="5">Outer membrane lipoprotein BamD-like domain-containing protein</fullName>
    </recommendedName>
</protein>
<reference evidence="6 7" key="1">
    <citation type="journal article" date="2016" name="Nat. Commun.">
        <title>Thousands of microbial genomes shed light on interconnected biogeochemical processes in an aquifer system.</title>
        <authorList>
            <person name="Anantharaman K."/>
            <person name="Brown C.T."/>
            <person name="Hug L.A."/>
            <person name="Sharon I."/>
            <person name="Castelle C.J."/>
            <person name="Probst A.J."/>
            <person name="Thomas B.C."/>
            <person name="Singh A."/>
            <person name="Wilkins M.J."/>
            <person name="Karaoz U."/>
            <person name="Brodie E.L."/>
            <person name="Williams K.H."/>
            <person name="Hubbard S.S."/>
            <person name="Banfield J.F."/>
        </authorList>
    </citation>
    <scope>NUCLEOTIDE SEQUENCE [LARGE SCALE GENOMIC DNA]</scope>
</reference>
<dbReference type="InterPro" id="IPR011990">
    <property type="entry name" value="TPR-like_helical_dom_sf"/>
</dbReference>
<keyword evidence="1 4" id="KW-0732">Signal</keyword>
<keyword evidence="3" id="KW-0998">Cell outer membrane</keyword>
<dbReference type="Proteomes" id="UP000178449">
    <property type="component" value="Unassembled WGS sequence"/>
</dbReference>
<proteinExistence type="predicted"/>